<sequence>MKVKVELQIEIEGDYKEKDVEELLKLDFGINSCPSDNPLIKDNIGYEIEDFYMEVL</sequence>
<name>D1QSS2_9BACT</name>
<dbReference type="HOGENOM" id="CLU_3010504_0_0_10"/>
<protein>
    <submittedName>
        <fullName evidence="1">Uncharacterized protein</fullName>
    </submittedName>
</protein>
<dbReference type="Proteomes" id="UP000004079">
    <property type="component" value="Unassembled WGS sequence"/>
</dbReference>
<reference evidence="1 2" key="1">
    <citation type="submission" date="2009-11" db="EMBL/GenBank/DDBJ databases">
        <authorList>
            <person name="Weinstock G."/>
            <person name="Sodergren E."/>
            <person name="Clifton S."/>
            <person name="Fulton L."/>
            <person name="Fulton B."/>
            <person name="Courtney L."/>
            <person name="Fronick C."/>
            <person name="Harrison M."/>
            <person name="Strong C."/>
            <person name="Farmer C."/>
            <person name="Delahaunty K."/>
            <person name="Markovic C."/>
            <person name="Hall O."/>
            <person name="Minx P."/>
            <person name="Tomlinson C."/>
            <person name="Mitreva M."/>
            <person name="Nelson J."/>
            <person name="Hou S."/>
            <person name="Wollam A."/>
            <person name="Pepin K.H."/>
            <person name="Johnson M."/>
            <person name="Bhonagiri V."/>
            <person name="Nash W.E."/>
            <person name="Warren W."/>
            <person name="Chinwalla A."/>
            <person name="Mardis E.R."/>
            <person name="Wilson R.K."/>
        </authorList>
    </citation>
    <scope>NUCLEOTIDE SEQUENCE [LARGE SCALE GENOMIC DNA]</scope>
    <source>
        <strain evidence="1 2">F0302</strain>
    </source>
</reference>
<organism evidence="1 2">
    <name type="scientific">Segatella oris F0302</name>
    <dbReference type="NCBI Taxonomy" id="649760"/>
    <lineage>
        <taxon>Bacteria</taxon>
        <taxon>Pseudomonadati</taxon>
        <taxon>Bacteroidota</taxon>
        <taxon>Bacteroidia</taxon>
        <taxon>Bacteroidales</taxon>
        <taxon>Prevotellaceae</taxon>
        <taxon>Segatella</taxon>
    </lineage>
</organism>
<proteinExistence type="predicted"/>
<dbReference type="AlphaFoldDB" id="D1QSS2"/>
<dbReference type="RefSeq" id="WP_004373823.1">
    <property type="nucleotide sequence ID" value="NZ_GG703886.1"/>
</dbReference>
<gene>
    <name evidence="1" type="ORF">HMPREF0971_02033</name>
</gene>
<accession>D1QSS2</accession>
<evidence type="ECO:0000313" key="2">
    <source>
        <dbReference type="Proteomes" id="UP000004079"/>
    </source>
</evidence>
<dbReference type="STRING" id="649760.HMPREF0971_02033"/>
<dbReference type="EMBL" id="ACUZ02000034">
    <property type="protein sequence ID" value="EFB31753.1"/>
    <property type="molecule type" value="Genomic_DNA"/>
</dbReference>
<comment type="caution">
    <text evidence="1">The sequence shown here is derived from an EMBL/GenBank/DDBJ whole genome shotgun (WGS) entry which is preliminary data.</text>
</comment>
<evidence type="ECO:0000313" key="1">
    <source>
        <dbReference type="EMBL" id="EFB31753.1"/>
    </source>
</evidence>